<evidence type="ECO:0000256" key="1">
    <source>
        <dbReference type="SAM" id="MobiDB-lite"/>
    </source>
</evidence>
<evidence type="ECO:0000313" key="2">
    <source>
        <dbReference type="EMBL" id="WWC85857.1"/>
    </source>
</evidence>
<evidence type="ECO:0000313" key="3">
    <source>
        <dbReference type="Proteomes" id="UP001355207"/>
    </source>
</evidence>
<feature type="region of interest" description="Disordered" evidence="1">
    <location>
        <begin position="258"/>
        <end position="290"/>
    </location>
</feature>
<dbReference type="RefSeq" id="XP_066072620.1">
    <property type="nucleotide sequence ID" value="XM_066216523.1"/>
</dbReference>
<feature type="compositionally biased region" description="Polar residues" evidence="1">
    <location>
        <begin position="352"/>
        <end position="363"/>
    </location>
</feature>
<feature type="compositionally biased region" description="Low complexity" evidence="1">
    <location>
        <begin position="486"/>
        <end position="512"/>
    </location>
</feature>
<proteinExistence type="predicted"/>
<organism evidence="2 3">
    <name type="scientific">Kwoniella dendrophila CBS 6074</name>
    <dbReference type="NCBI Taxonomy" id="1295534"/>
    <lineage>
        <taxon>Eukaryota</taxon>
        <taxon>Fungi</taxon>
        <taxon>Dikarya</taxon>
        <taxon>Basidiomycota</taxon>
        <taxon>Agaricomycotina</taxon>
        <taxon>Tremellomycetes</taxon>
        <taxon>Tremellales</taxon>
        <taxon>Cryptococcaceae</taxon>
        <taxon>Kwoniella</taxon>
    </lineage>
</organism>
<feature type="compositionally biased region" description="Pro residues" evidence="1">
    <location>
        <begin position="262"/>
        <end position="273"/>
    </location>
</feature>
<feature type="compositionally biased region" description="Polar residues" evidence="1">
    <location>
        <begin position="392"/>
        <end position="405"/>
    </location>
</feature>
<protein>
    <submittedName>
        <fullName evidence="2">Uncharacterized protein</fullName>
    </submittedName>
</protein>
<feature type="compositionally biased region" description="Low complexity" evidence="1">
    <location>
        <begin position="1"/>
        <end position="13"/>
    </location>
</feature>
<feature type="region of interest" description="Disordered" evidence="1">
    <location>
        <begin position="352"/>
        <end position="515"/>
    </location>
</feature>
<feature type="region of interest" description="Disordered" evidence="1">
    <location>
        <begin position="527"/>
        <end position="582"/>
    </location>
</feature>
<feature type="compositionally biased region" description="Low complexity" evidence="1">
    <location>
        <begin position="532"/>
        <end position="546"/>
    </location>
</feature>
<dbReference type="GeneID" id="91091396"/>
<feature type="region of interest" description="Disordered" evidence="1">
    <location>
        <begin position="602"/>
        <end position="632"/>
    </location>
</feature>
<reference evidence="2 3" key="1">
    <citation type="submission" date="2024-01" db="EMBL/GenBank/DDBJ databases">
        <title>Comparative genomics of Cryptococcus and Kwoniella reveals pathogenesis evolution and contrasting modes of karyotype evolution via chromosome fusion or intercentromeric recombination.</title>
        <authorList>
            <person name="Coelho M.A."/>
            <person name="David-Palma M."/>
            <person name="Shea T."/>
            <person name="Bowers K."/>
            <person name="McGinley-Smith S."/>
            <person name="Mohammad A.W."/>
            <person name="Gnirke A."/>
            <person name="Yurkov A.M."/>
            <person name="Nowrousian M."/>
            <person name="Sun S."/>
            <person name="Cuomo C.A."/>
            <person name="Heitman J."/>
        </authorList>
    </citation>
    <scope>NUCLEOTIDE SEQUENCE [LARGE SCALE GENOMIC DNA]</scope>
    <source>
        <strain evidence="2 3">CBS 6074</strain>
    </source>
</reference>
<feature type="region of interest" description="Disordered" evidence="1">
    <location>
        <begin position="1"/>
        <end position="31"/>
    </location>
</feature>
<name>A0AAX4JM35_9TREE</name>
<gene>
    <name evidence="2" type="ORF">L201_000724</name>
</gene>
<dbReference type="Proteomes" id="UP001355207">
    <property type="component" value="Chromosome 1"/>
</dbReference>
<feature type="compositionally biased region" description="Polar residues" evidence="1">
    <location>
        <begin position="423"/>
        <end position="434"/>
    </location>
</feature>
<accession>A0AAX4JM35</accession>
<feature type="compositionally biased region" description="Low complexity" evidence="1">
    <location>
        <begin position="160"/>
        <end position="176"/>
    </location>
</feature>
<feature type="region of interest" description="Disordered" evidence="1">
    <location>
        <begin position="102"/>
        <end position="126"/>
    </location>
</feature>
<feature type="compositionally biased region" description="Low complexity" evidence="1">
    <location>
        <begin position="435"/>
        <end position="463"/>
    </location>
</feature>
<feature type="region of interest" description="Disordered" evidence="1">
    <location>
        <begin position="147"/>
        <end position="182"/>
    </location>
</feature>
<feature type="compositionally biased region" description="Low complexity" evidence="1">
    <location>
        <begin position="406"/>
        <end position="422"/>
    </location>
</feature>
<dbReference type="AlphaFoldDB" id="A0AAX4JM35"/>
<dbReference type="EMBL" id="CP144098">
    <property type="protein sequence ID" value="WWC85857.1"/>
    <property type="molecule type" value="Genomic_DNA"/>
</dbReference>
<keyword evidence="3" id="KW-1185">Reference proteome</keyword>
<sequence>MIIPPTSTIISPSSPSPGPSPRPSISSSSNYSIGIPLTPIEELGLDKMSSDLIISTEDVDNDDPLVQVESIKTISGRPNLPTLNVPPPSFSNYSFGISSSPSASSSSSIARGEGGRTPSPLSSIEDGEIALPSEGFKFGSCPSSSFVGTPTAEQGPFEYPSSSSSTSNFSISPPKSMGSPTLARRGSLALGLTHRRGSIIPQPNPNPNINRLRGSFDDGISPPPTRRSSTCSTLTTLPIAGRRPSIVHSTTVEVTLPQAHPSVPPFGEHPPQPSSASSSRRPSVLMFPSKPLPAPIPPSLLARRGSLPVAQLFGVPLADQNNNKTRSSYSSGSATISTAQLYLRRQSVMSESGFSNGSGTTIGEATGNEHYGYNDVENGYRRRSMRPRTPSADFTPQTVSSQRRGSVSFFPPVPVSTTTTTTQQIRKNPNFTPNRSSSISSRSSIASSASASSQRSSISSSRIPINFSPRHPTSYTNSFAYPSRQTSVSTTNTTISTSTNGSNSSPSLPSSPRFSINAHSGYIVKRNRHSTSKSSNSNPSLGSGSSEGDRDHEDEILPTPNQSKINTVVAPTFSDPWSTTTNTTSIENKIDELSFCDDGGLRGNIPLETPPLETVLERPPLESVDSGATERP</sequence>
<feature type="compositionally biased region" description="Polar residues" evidence="1">
    <location>
        <begin position="471"/>
        <end position="485"/>
    </location>
</feature>
<feature type="compositionally biased region" description="Low complexity" evidence="1">
    <location>
        <begin position="274"/>
        <end position="283"/>
    </location>
</feature>